<feature type="transmembrane region" description="Helical" evidence="1">
    <location>
        <begin position="273"/>
        <end position="300"/>
    </location>
</feature>
<dbReference type="PANTHER" id="PTHR11161">
    <property type="entry name" value="O-ACYLTRANSFERASE"/>
    <property type="match status" value="1"/>
</dbReference>
<feature type="transmembrane region" description="Helical" evidence="1">
    <location>
        <begin position="411"/>
        <end position="430"/>
    </location>
</feature>
<dbReference type="VEuPathDB" id="VectorBase:AFUN001096"/>
<dbReference type="InterPro" id="IPR052728">
    <property type="entry name" value="O2_lipid_transport_reg"/>
</dbReference>
<keyword evidence="1" id="KW-0812">Transmembrane</keyword>
<sequence length="656" mass="75426">MEHIVVLLVFLATVAIVRSEPHSVPPIFLYDDFAHCETQGSVYCYGRSVLRVDQYPVNFVVPQTENMDRIVYKNRVQHLELGVCLRECEKALAGLTATQKESLYQPEIPVNFTFMIPSELFPTMKDDKRRYETLVNVCINQRLRTRYNITGYTALEYCRPKATKQTARPFDTLEVLFLAVSGTLVVTLVLTSLLDVSGINRDNAFISAFSLRRNWIRLRAEPDSTLHRDLLYIDGLRVIINHLVIILHNFLIASAAPLQNYGELETLLSFTPILIYLTSNTFLVQVFFTIGGYLLSANFLRDAEKSPINARYIANRILNRLLRLLPVYGYILLFSVSLNVRFDVNLNGYRLFTAENAICRQNWWANILFVNNFPWPKELCLMHTWYLAADLQLFLMALALLLMIHRWPKHVGTVFLCGVLVSFAIPALIVHQHRLHPVLPVKLSEFKYLVMYEPWIRQVYLPSYANTGCYLFGVIAGYLYHAIKNNRIQLQHSLLYQTVDRSVTPILVGVIMSTSLWYTIDVPKPNLWISLYSALYRNIIGIFVAVCFVRCIITPPGIIRKILSCKLLTTLGKLTYSAYVLHDVVMRFILLNQNYNTTITVPMFAMYMYIVTVAAFIGGLLVFLTIEQPLIQLVKPLINQMCPVQRITSQQKQKEH</sequence>
<dbReference type="InterPro" id="IPR002656">
    <property type="entry name" value="Acyl_transf_3_dom"/>
</dbReference>
<feature type="chain" id="PRO_5021292888" evidence="2">
    <location>
        <begin position="20"/>
        <end position="656"/>
    </location>
</feature>
<organism evidence="4">
    <name type="scientific">Anopheles funestus</name>
    <name type="common">African malaria mosquito</name>
    <dbReference type="NCBI Taxonomy" id="62324"/>
    <lineage>
        <taxon>Eukaryota</taxon>
        <taxon>Metazoa</taxon>
        <taxon>Ecdysozoa</taxon>
        <taxon>Arthropoda</taxon>
        <taxon>Hexapoda</taxon>
        <taxon>Insecta</taxon>
        <taxon>Pterygota</taxon>
        <taxon>Neoptera</taxon>
        <taxon>Endopterygota</taxon>
        <taxon>Diptera</taxon>
        <taxon>Nematocera</taxon>
        <taxon>Culicoidea</taxon>
        <taxon>Culicidae</taxon>
        <taxon>Anophelinae</taxon>
        <taxon>Anopheles</taxon>
    </lineage>
</organism>
<feature type="transmembrane region" description="Helical" evidence="1">
    <location>
        <begin position="459"/>
        <end position="481"/>
    </location>
</feature>
<dbReference type="PANTHER" id="PTHR11161:SF22">
    <property type="entry name" value="ACYLTRANSFERASE 3 DOMAIN-CONTAINING PROTEIN-RELATED"/>
    <property type="match status" value="1"/>
</dbReference>
<reference evidence="4" key="1">
    <citation type="submission" date="2020-05" db="UniProtKB">
        <authorList>
            <consortium name="EnsemblMetazoa"/>
        </authorList>
    </citation>
    <scope>IDENTIFICATION</scope>
    <source>
        <strain evidence="4">FUMOZ</strain>
    </source>
</reference>
<protein>
    <submittedName>
        <fullName evidence="4">Acyl_transf_3 domain-containing protein</fullName>
    </submittedName>
</protein>
<feature type="transmembrane region" description="Helical" evidence="1">
    <location>
        <begin position="604"/>
        <end position="626"/>
    </location>
</feature>
<dbReference type="EnsemblMetazoa" id="AFUN001096-RA">
    <property type="protein sequence ID" value="AFUN001096-PA"/>
    <property type="gene ID" value="AFUN001096"/>
</dbReference>
<name>A0A182R4K4_ANOFN</name>
<keyword evidence="1" id="KW-0472">Membrane</keyword>
<feature type="transmembrane region" description="Helical" evidence="1">
    <location>
        <begin position="238"/>
        <end position="258"/>
    </location>
</feature>
<feature type="domain" description="Acyltransferase 3" evidence="3">
    <location>
        <begin position="231"/>
        <end position="618"/>
    </location>
</feature>
<proteinExistence type="predicted"/>
<evidence type="ECO:0000256" key="1">
    <source>
        <dbReference type="SAM" id="Phobius"/>
    </source>
</evidence>
<dbReference type="Pfam" id="PF01757">
    <property type="entry name" value="Acyl_transf_3"/>
    <property type="match status" value="1"/>
</dbReference>
<evidence type="ECO:0000313" key="4">
    <source>
        <dbReference type="EnsemblMetazoa" id="AFUN001096-PA"/>
    </source>
</evidence>
<keyword evidence="1" id="KW-1133">Transmembrane helix</keyword>
<feature type="transmembrane region" description="Helical" evidence="1">
    <location>
        <begin position="175"/>
        <end position="194"/>
    </location>
</feature>
<feature type="transmembrane region" description="Helical" evidence="1">
    <location>
        <begin position="502"/>
        <end position="520"/>
    </location>
</feature>
<accession>A0A182R4K4</accession>
<evidence type="ECO:0000259" key="3">
    <source>
        <dbReference type="Pfam" id="PF01757"/>
    </source>
</evidence>
<keyword evidence="2" id="KW-0732">Signal</keyword>
<feature type="transmembrane region" description="Helical" evidence="1">
    <location>
        <begin position="385"/>
        <end position="404"/>
    </location>
</feature>
<dbReference type="AlphaFoldDB" id="A0A182R4K4"/>
<feature type="transmembrane region" description="Helical" evidence="1">
    <location>
        <begin position="574"/>
        <end position="592"/>
    </location>
</feature>
<feature type="signal peptide" evidence="2">
    <location>
        <begin position="1"/>
        <end position="19"/>
    </location>
</feature>
<dbReference type="GO" id="GO:0016747">
    <property type="term" value="F:acyltransferase activity, transferring groups other than amino-acyl groups"/>
    <property type="evidence" value="ECO:0007669"/>
    <property type="project" value="InterPro"/>
</dbReference>
<feature type="transmembrane region" description="Helical" evidence="1">
    <location>
        <begin position="535"/>
        <end position="553"/>
    </location>
</feature>
<feature type="transmembrane region" description="Helical" evidence="1">
    <location>
        <begin position="321"/>
        <end position="342"/>
    </location>
</feature>
<evidence type="ECO:0000256" key="2">
    <source>
        <dbReference type="SAM" id="SignalP"/>
    </source>
</evidence>
<dbReference type="VEuPathDB" id="VectorBase:AFUN2_008493"/>